<dbReference type="Proteomes" id="UP000759537">
    <property type="component" value="Unassembled WGS sequence"/>
</dbReference>
<dbReference type="InterPro" id="IPR032675">
    <property type="entry name" value="LRR_dom_sf"/>
</dbReference>
<dbReference type="OrthoDB" id="2870744at2759"/>
<reference evidence="1" key="1">
    <citation type="submission" date="2019-10" db="EMBL/GenBank/DDBJ databases">
        <authorList>
            <consortium name="DOE Joint Genome Institute"/>
            <person name="Kuo A."/>
            <person name="Miyauchi S."/>
            <person name="Kiss E."/>
            <person name="Drula E."/>
            <person name="Kohler A."/>
            <person name="Sanchez-Garcia M."/>
            <person name="Andreopoulos B."/>
            <person name="Barry K.W."/>
            <person name="Bonito G."/>
            <person name="Buee M."/>
            <person name="Carver A."/>
            <person name="Chen C."/>
            <person name="Cichocki N."/>
            <person name="Clum A."/>
            <person name="Culley D."/>
            <person name="Crous P.W."/>
            <person name="Fauchery L."/>
            <person name="Girlanda M."/>
            <person name="Hayes R."/>
            <person name="Keri Z."/>
            <person name="LaButti K."/>
            <person name="Lipzen A."/>
            <person name="Lombard V."/>
            <person name="Magnuson J."/>
            <person name="Maillard F."/>
            <person name="Morin E."/>
            <person name="Murat C."/>
            <person name="Nolan M."/>
            <person name="Ohm R."/>
            <person name="Pangilinan J."/>
            <person name="Pereira M."/>
            <person name="Perotto S."/>
            <person name="Peter M."/>
            <person name="Riley R."/>
            <person name="Sitrit Y."/>
            <person name="Stielow B."/>
            <person name="Szollosi G."/>
            <person name="Zifcakova L."/>
            <person name="Stursova M."/>
            <person name="Spatafora J.W."/>
            <person name="Tedersoo L."/>
            <person name="Vaario L.-M."/>
            <person name="Yamada A."/>
            <person name="Yan M."/>
            <person name="Wang P."/>
            <person name="Xu J."/>
            <person name="Bruns T."/>
            <person name="Baldrian P."/>
            <person name="Vilgalys R."/>
            <person name="Henrissat B."/>
            <person name="Grigoriev I.V."/>
            <person name="Hibbett D."/>
            <person name="Nagy L.G."/>
            <person name="Martin F.M."/>
        </authorList>
    </citation>
    <scope>NUCLEOTIDE SEQUENCE</scope>
    <source>
        <strain evidence="1">Prilba</strain>
    </source>
</reference>
<dbReference type="SUPFAM" id="SSF52047">
    <property type="entry name" value="RNI-like"/>
    <property type="match status" value="1"/>
</dbReference>
<dbReference type="AlphaFoldDB" id="A0A9P5JW63"/>
<comment type="caution">
    <text evidence="1">The sequence shown here is derived from an EMBL/GenBank/DDBJ whole genome shotgun (WGS) entry which is preliminary data.</text>
</comment>
<proteinExistence type="predicted"/>
<reference evidence="1" key="2">
    <citation type="journal article" date="2020" name="Nat. Commun.">
        <title>Large-scale genome sequencing of mycorrhizal fungi provides insights into the early evolution of symbiotic traits.</title>
        <authorList>
            <person name="Miyauchi S."/>
            <person name="Kiss E."/>
            <person name="Kuo A."/>
            <person name="Drula E."/>
            <person name="Kohler A."/>
            <person name="Sanchez-Garcia M."/>
            <person name="Morin E."/>
            <person name="Andreopoulos B."/>
            <person name="Barry K.W."/>
            <person name="Bonito G."/>
            <person name="Buee M."/>
            <person name="Carver A."/>
            <person name="Chen C."/>
            <person name="Cichocki N."/>
            <person name="Clum A."/>
            <person name="Culley D."/>
            <person name="Crous P.W."/>
            <person name="Fauchery L."/>
            <person name="Girlanda M."/>
            <person name="Hayes R.D."/>
            <person name="Keri Z."/>
            <person name="LaButti K."/>
            <person name="Lipzen A."/>
            <person name="Lombard V."/>
            <person name="Magnuson J."/>
            <person name="Maillard F."/>
            <person name="Murat C."/>
            <person name="Nolan M."/>
            <person name="Ohm R.A."/>
            <person name="Pangilinan J."/>
            <person name="Pereira M.F."/>
            <person name="Perotto S."/>
            <person name="Peter M."/>
            <person name="Pfister S."/>
            <person name="Riley R."/>
            <person name="Sitrit Y."/>
            <person name="Stielow J.B."/>
            <person name="Szollosi G."/>
            <person name="Zifcakova L."/>
            <person name="Stursova M."/>
            <person name="Spatafora J.W."/>
            <person name="Tedersoo L."/>
            <person name="Vaario L.M."/>
            <person name="Yamada A."/>
            <person name="Yan M."/>
            <person name="Wang P."/>
            <person name="Xu J."/>
            <person name="Bruns T."/>
            <person name="Baldrian P."/>
            <person name="Vilgalys R."/>
            <person name="Dunand C."/>
            <person name="Henrissat B."/>
            <person name="Grigoriev I.V."/>
            <person name="Hibbett D."/>
            <person name="Nagy L.G."/>
            <person name="Martin F.M."/>
        </authorList>
    </citation>
    <scope>NUCLEOTIDE SEQUENCE</scope>
    <source>
        <strain evidence="1">Prilba</strain>
    </source>
</reference>
<accession>A0A9P5JW63</accession>
<protein>
    <recommendedName>
        <fullName evidence="3">F-box domain-containing protein</fullName>
    </recommendedName>
</protein>
<organism evidence="1 2">
    <name type="scientific">Russula ochroleuca</name>
    <dbReference type="NCBI Taxonomy" id="152965"/>
    <lineage>
        <taxon>Eukaryota</taxon>
        <taxon>Fungi</taxon>
        <taxon>Dikarya</taxon>
        <taxon>Basidiomycota</taxon>
        <taxon>Agaricomycotina</taxon>
        <taxon>Agaricomycetes</taxon>
        <taxon>Russulales</taxon>
        <taxon>Russulaceae</taxon>
        <taxon>Russula</taxon>
    </lineage>
</organism>
<evidence type="ECO:0000313" key="1">
    <source>
        <dbReference type="EMBL" id="KAF8467948.1"/>
    </source>
</evidence>
<evidence type="ECO:0000313" key="2">
    <source>
        <dbReference type="Proteomes" id="UP000759537"/>
    </source>
</evidence>
<sequence>MSMDTIPADVLLEIADYLPCPSEVLHLYLTSSRIADALTPALYSRIVLRGPAQCVHTLDMLYARPERARHVRSLSVCPDSLLTGRGTGALSSSSSASKWGRSALPDAYAVSSAVLSVARHLEVLRSFVWDGEELPPYDDMWFALRIFCPRLKFIATTLGSILPSPNSHLFDFSDLHGFSLTFKTGFYWQNDGVSRDEPIPGYHRLWDMLIKRCPNLEHLAIDGHSPHAPVDAHGLLRGRWPNLRSLLIGDVVLDWHAGLNPALGKPFRTFLDTHRNLESLHLQSHAPSVAAPSVLSDLQEDALAKVTTFSGALVQAQALPARASLKTLRVPDAMILRESSQMSVGAALGLLPALSSLTIAFRLEQGYDNGSVLRSIAAACPHLRHLDFTLACRPSFTIDTFARCIRPLGQLRTLALRIVPSQGEVSLRTSGVRLVRSSPRLQSFELVFLPRTDTRTFSLPTPTLPISRSSQYIYTPMRAQAIFALSTDAHGLPLALRVVERRACLFWPGESVQRSTIDMRPAGAPGTQRPPLFALVLEGSPAGEEARMLLSCAVLMAVVIWGCIRL</sequence>
<dbReference type="Gene3D" id="3.80.10.10">
    <property type="entry name" value="Ribonuclease Inhibitor"/>
    <property type="match status" value="1"/>
</dbReference>
<dbReference type="EMBL" id="WHVB01000034">
    <property type="protein sequence ID" value="KAF8467948.1"/>
    <property type="molecule type" value="Genomic_DNA"/>
</dbReference>
<keyword evidence="2" id="KW-1185">Reference proteome</keyword>
<name>A0A9P5JW63_9AGAM</name>
<evidence type="ECO:0008006" key="3">
    <source>
        <dbReference type="Google" id="ProtNLM"/>
    </source>
</evidence>
<gene>
    <name evidence="1" type="ORF">DFH94DRAFT_777508</name>
</gene>